<dbReference type="Proteomes" id="UP000789920">
    <property type="component" value="Unassembled WGS sequence"/>
</dbReference>
<dbReference type="EMBL" id="CAJVQC010147905">
    <property type="protein sequence ID" value="CAG8845692.1"/>
    <property type="molecule type" value="Genomic_DNA"/>
</dbReference>
<sequence>MLGDDGSKEVSGSNMGSEQRNLKRSSNVIDNESENASKSEVVKKQKTKKTDVI</sequence>
<accession>A0ACA9SRB3</accession>
<comment type="caution">
    <text evidence="1">The sequence shown here is derived from an EMBL/GenBank/DDBJ whole genome shotgun (WGS) entry which is preliminary data.</text>
</comment>
<name>A0ACA9SRB3_9GLOM</name>
<gene>
    <name evidence="1" type="ORF">RPERSI_LOCUS33778</name>
</gene>
<keyword evidence="2" id="KW-1185">Reference proteome</keyword>
<evidence type="ECO:0000313" key="2">
    <source>
        <dbReference type="Proteomes" id="UP000789920"/>
    </source>
</evidence>
<feature type="non-terminal residue" evidence="1">
    <location>
        <position position="53"/>
    </location>
</feature>
<evidence type="ECO:0000313" key="1">
    <source>
        <dbReference type="EMBL" id="CAG8845692.1"/>
    </source>
</evidence>
<reference evidence="1" key="1">
    <citation type="submission" date="2021-06" db="EMBL/GenBank/DDBJ databases">
        <authorList>
            <person name="Kallberg Y."/>
            <person name="Tangrot J."/>
            <person name="Rosling A."/>
        </authorList>
    </citation>
    <scope>NUCLEOTIDE SEQUENCE</scope>
    <source>
        <strain evidence="1">MA461A</strain>
    </source>
</reference>
<organism evidence="1 2">
    <name type="scientific">Racocetra persica</name>
    <dbReference type="NCBI Taxonomy" id="160502"/>
    <lineage>
        <taxon>Eukaryota</taxon>
        <taxon>Fungi</taxon>
        <taxon>Fungi incertae sedis</taxon>
        <taxon>Mucoromycota</taxon>
        <taxon>Glomeromycotina</taxon>
        <taxon>Glomeromycetes</taxon>
        <taxon>Diversisporales</taxon>
        <taxon>Gigasporaceae</taxon>
        <taxon>Racocetra</taxon>
    </lineage>
</organism>
<proteinExistence type="predicted"/>
<protein>
    <submittedName>
        <fullName evidence="1">23547_t:CDS:1</fullName>
    </submittedName>
</protein>